<dbReference type="EMBL" id="JBBCAQ010000041">
    <property type="protein sequence ID" value="KAK7571088.1"/>
    <property type="molecule type" value="Genomic_DNA"/>
</dbReference>
<feature type="compositionally biased region" description="Pro residues" evidence="2">
    <location>
        <begin position="446"/>
        <end position="456"/>
    </location>
</feature>
<feature type="compositionally biased region" description="Polar residues" evidence="2">
    <location>
        <begin position="352"/>
        <end position="367"/>
    </location>
</feature>
<dbReference type="PROSITE" id="PS50004">
    <property type="entry name" value="C2"/>
    <property type="match status" value="1"/>
</dbReference>
<dbReference type="PANTHER" id="PTHR13076:SF9">
    <property type="entry name" value="COILED-COIL AND C2 DOMAIN-CONTAINING PROTEIN 1-LIKE"/>
    <property type="match status" value="1"/>
</dbReference>
<feature type="compositionally biased region" description="Polar residues" evidence="2">
    <location>
        <begin position="493"/>
        <end position="503"/>
    </location>
</feature>
<comment type="similarity">
    <text evidence="1">Belongs to the CC2D1 family.</text>
</comment>
<feature type="region of interest" description="Disordered" evidence="2">
    <location>
        <begin position="320"/>
        <end position="384"/>
    </location>
</feature>
<dbReference type="AlphaFoldDB" id="A0AAN9T353"/>
<dbReference type="InterPro" id="IPR035892">
    <property type="entry name" value="C2_domain_sf"/>
</dbReference>
<sequence>MFGRKSSQTSSNRPSSNSKKTLSQYGLMDVGDFDGTDDNFDDDGDDDDLEAELLALTSDGGHKKPTAKKPGPVVNPNDLSRMIQDSLRDIPSDEDVSSGEDDPSILAELEELGGGSTEIPEGPTHNMTQTSNPIRNVLTERLKMYELAEENAKKANESTKLRRMSRGIGTLKDLIKKADAGHPISEDAIPPPVSVAAPKQDIPAAVSSPEPVPSSDGRENTPASPPPIPPRAVKRSSSESKDSPVEQEAKIKPSGDDVATPDSTSPYIAEMLEHRQKQYKVAAVAAKRNGDIPSALAYTRIVKQFEIVINEVTKGASIDLSTIPPPLDDSSPQQDVNISAISPPEQPRQESIKLTSSSADENQSTVTADAPSGPGNRFSPPEPYVAPKTILEALEQRLKKFQESEEAAKKENNDSKGRRMGRIVKQYKDAIKLHKAGKPIPVDELPTPPGFAPIPVPGGSATEPSQPATTPQPAPEKKPAPTRIAPTPPKNDSVASPPTLQMTRNDKQLQAVLERQKAYKLAASKALKEGDKDAARGYLKIAKGMDPMIEAAKSGLPIDLKSLPLPPEEKKSLDSEYEIVRLNDCVEGTTMDVFNKLSVDLQQQLEMCIRTRDHYKAVGDVANANRVDQLALQTKKDLKFVQLAESSNLKVPKFHYETKPFTIVQCNTDLTDNEVEVIVVQGINYNVPNPQQVDTYVKLFFPYPTDAPQQYKTSVVYDTNNPKYDASVKFSIQRNVRACQRIFKRQTLKCEVWSKGGFFRSDSLIGTVNAKLLPLETQCSIHDAFDLMDGRKTVGGKLELKIKARDPIMKKEVVHVEEKWLIIDT</sequence>
<dbReference type="Gene3D" id="2.60.40.150">
    <property type="entry name" value="C2 domain"/>
    <property type="match status" value="1"/>
</dbReference>
<evidence type="ECO:0000259" key="3">
    <source>
        <dbReference type="PROSITE" id="PS50004"/>
    </source>
</evidence>
<feature type="compositionally biased region" description="Low complexity" evidence="2">
    <location>
        <begin position="203"/>
        <end position="215"/>
    </location>
</feature>
<comment type="caution">
    <text evidence="4">The sequence shown here is derived from an EMBL/GenBank/DDBJ whole genome shotgun (WGS) entry which is preliminary data.</text>
</comment>
<feature type="region of interest" description="Disordered" evidence="2">
    <location>
        <begin position="438"/>
        <end position="503"/>
    </location>
</feature>
<keyword evidence="5" id="KW-1185">Reference proteome</keyword>
<feature type="region of interest" description="Disordered" evidence="2">
    <location>
        <begin position="402"/>
        <end position="421"/>
    </location>
</feature>
<dbReference type="InterPro" id="IPR000008">
    <property type="entry name" value="C2_dom"/>
</dbReference>
<dbReference type="SMART" id="SM00239">
    <property type="entry name" value="C2"/>
    <property type="match status" value="1"/>
</dbReference>
<dbReference type="PANTHER" id="PTHR13076">
    <property type="entry name" value="COILED-COIL AND C2 DOMAIN-CONTAINING PROTEIN 1-LIKE"/>
    <property type="match status" value="1"/>
</dbReference>
<evidence type="ECO:0000256" key="2">
    <source>
        <dbReference type="SAM" id="MobiDB-lite"/>
    </source>
</evidence>
<dbReference type="InterPro" id="IPR039725">
    <property type="entry name" value="CC2D1A/B"/>
</dbReference>
<organism evidence="4 5">
    <name type="scientific">Parthenolecanium corni</name>
    <dbReference type="NCBI Taxonomy" id="536013"/>
    <lineage>
        <taxon>Eukaryota</taxon>
        <taxon>Metazoa</taxon>
        <taxon>Ecdysozoa</taxon>
        <taxon>Arthropoda</taxon>
        <taxon>Hexapoda</taxon>
        <taxon>Insecta</taxon>
        <taxon>Pterygota</taxon>
        <taxon>Neoptera</taxon>
        <taxon>Paraneoptera</taxon>
        <taxon>Hemiptera</taxon>
        <taxon>Sternorrhyncha</taxon>
        <taxon>Coccoidea</taxon>
        <taxon>Coccidae</taxon>
        <taxon>Parthenolecanium</taxon>
    </lineage>
</organism>
<dbReference type="SUPFAM" id="SSF49562">
    <property type="entry name" value="C2 domain (Calcium/lipid-binding domain, CaLB)"/>
    <property type="match status" value="1"/>
</dbReference>
<dbReference type="Proteomes" id="UP001367676">
    <property type="component" value="Unassembled WGS sequence"/>
</dbReference>
<evidence type="ECO:0000313" key="5">
    <source>
        <dbReference type="Proteomes" id="UP001367676"/>
    </source>
</evidence>
<feature type="region of interest" description="Disordered" evidence="2">
    <location>
        <begin position="114"/>
        <end position="133"/>
    </location>
</feature>
<feature type="compositionally biased region" description="Basic and acidic residues" evidence="2">
    <location>
        <begin position="402"/>
        <end position="417"/>
    </location>
</feature>
<name>A0AAN9T353_9HEMI</name>
<dbReference type="GO" id="GO:0001227">
    <property type="term" value="F:DNA-binding transcription repressor activity, RNA polymerase II-specific"/>
    <property type="evidence" value="ECO:0007669"/>
    <property type="project" value="InterPro"/>
</dbReference>
<feature type="compositionally biased region" description="Acidic residues" evidence="2">
    <location>
        <begin position="31"/>
        <end position="51"/>
    </location>
</feature>
<dbReference type="SMART" id="SM00685">
    <property type="entry name" value="DM14"/>
    <property type="match status" value="4"/>
</dbReference>
<dbReference type="Pfam" id="PF00168">
    <property type="entry name" value="C2"/>
    <property type="match status" value="1"/>
</dbReference>
<feature type="compositionally biased region" description="Low complexity" evidence="2">
    <location>
        <begin position="1"/>
        <end position="21"/>
    </location>
</feature>
<proteinExistence type="inferred from homology"/>
<evidence type="ECO:0000256" key="1">
    <source>
        <dbReference type="ARBA" id="ARBA00010672"/>
    </source>
</evidence>
<protein>
    <recommendedName>
        <fullName evidence="3">C2 domain-containing protein</fullName>
    </recommendedName>
</protein>
<feature type="region of interest" description="Disordered" evidence="2">
    <location>
        <begin position="182"/>
        <end position="267"/>
    </location>
</feature>
<feature type="domain" description="C2" evidence="3">
    <location>
        <begin position="656"/>
        <end position="785"/>
    </location>
</feature>
<feature type="compositionally biased region" description="Basic and acidic residues" evidence="2">
    <location>
        <begin position="236"/>
        <end position="255"/>
    </location>
</feature>
<dbReference type="InterPro" id="IPR006608">
    <property type="entry name" value="CC2D1A/B_DM14"/>
</dbReference>
<evidence type="ECO:0000313" key="4">
    <source>
        <dbReference type="EMBL" id="KAK7571088.1"/>
    </source>
</evidence>
<dbReference type="Pfam" id="PF21528">
    <property type="entry name" value="CC2D1A-B_DM14"/>
    <property type="match status" value="4"/>
</dbReference>
<feature type="compositionally biased region" description="Low complexity" evidence="2">
    <location>
        <begin position="460"/>
        <end position="471"/>
    </location>
</feature>
<gene>
    <name evidence="4" type="ORF">V9T40_014692</name>
</gene>
<reference evidence="4 5" key="1">
    <citation type="submission" date="2024-03" db="EMBL/GenBank/DDBJ databases">
        <title>Adaptation during the transition from Ophiocordyceps entomopathogen to insect associate is accompanied by gene loss and intensified selection.</title>
        <authorList>
            <person name="Ward C.M."/>
            <person name="Onetto C.A."/>
            <person name="Borneman A.R."/>
        </authorList>
    </citation>
    <scope>NUCLEOTIDE SEQUENCE [LARGE SCALE GENOMIC DNA]</scope>
    <source>
        <strain evidence="4">AWRI1</strain>
        <tissue evidence="4">Single Adult Female</tissue>
    </source>
</reference>
<feature type="compositionally biased region" description="Acidic residues" evidence="2">
    <location>
        <begin position="92"/>
        <end position="102"/>
    </location>
</feature>
<accession>A0AAN9T353</accession>
<feature type="region of interest" description="Disordered" evidence="2">
    <location>
        <begin position="1"/>
        <end position="102"/>
    </location>
</feature>